<dbReference type="InterPro" id="IPR051046">
    <property type="entry name" value="MurCDEF_CellWall_CoF430Synth"/>
</dbReference>
<keyword evidence="7 10" id="KW-0573">Peptidoglycan synthesis</keyword>
<keyword evidence="5 10" id="KW-0067">ATP-binding</keyword>
<comment type="catalytic activity">
    <reaction evidence="10 11">
        <text>D-alanyl-D-alanine + UDP-N-acetyl-alpha-D-muramoyl-L-alanyl-gamma-D-glutamyl-meso-2,6-diaminopimelate + ATP = UDP-N-acetyl-alpha-D-muramoyl-L-alanyl-gamma-D-glutamyl-meso-2,6-diaminopimeloyl-D-alanyl-D-alanine + ADP + phosphate + H(+)</text>
        <dbReference type="Rhea" id="RHEA:28374"/>
        <dbReference type="ChEBI" id="CHEBI:15378"/>
        <dbReference type="ChEBI" id="CHEBI:30616"/>
        <dbReference type="ChEBI" id="CHEBI:43474"/>
        <dbReference type="ChEBI" id="CHEBI:57822"/>
        <dbReference type="ChEBI" id="CHEBI:61386"/>
        <dbReference type="ChEBI" id="CHEBI:83905"/>
        <dbReference type="ChEBI" id="CHEBI:456216"/>
        <dbReference type="EC" id="6.3.2.10"/>
    </reaction>
</comment>
<accession>A0A1H3CTX5</accession>
<comment type="pathway">
    <text evidence="10 11">Cell wall biogenesis; peptidoglycan biosynthesis.</text>
</comment>
<dbReference type="STRING" id="488533.SAMN04487960_11125"/>
<evidence type="ECO:0000259" key="13">
    <source>
        <dbReference type="Pfam" id="PF02875"/>
    </source>
</evidence>
<dbReference type="PANTHER" id="PTHR43024:SF1">
    <property type="entry name" value="UDP-N-ACETYLMURAMOYL-TRIPEPTIDE--D-ALANYL-D-ALANINE LIGASE"/>
    <property type="match status" value="1"/>
</dbReference>
<dbReference type="GO" id="GO:0005524">
    <property type="term" value="F:ATP binding"/>
    <property type="evidence" value="ECO:0007669"/>
    <property type="project" value="UniProtKB-UniRule"/>
</dbReference>
<evidence type="ECO:0000313" key="16">
    <source>
        <dbReference type="Proteomes" id="UP000199675"/>
    </source>
</evidence>
<dbReference type="SUPFAM" id="SSF53623">
    <property type="entry name" value="MurD-like peptide ligases, catalytic domain"/>
    <property type="match status" value="1"/>
</dbReference>
<dbReference type="UniPathway" id="UPA00219"/>
<dbReference type="GO" id="GO:0005737">
    <property type="term" value="C:cytoplasm"/>
    <property type="evidence" value="ECO:0007669"/>
    <property type="project" value="UniProtKB-SubCell"/>
</dbReference>
<dbReference type="Pfam" id="PF01225">
    <property type="entry name" value="Mur_ligase"/>
    <property type="match status" value="1"/>
</dbReference>
<keyword evidence="8 10" id="KW-0131">Cell cycle</keyword>
<dbReference type="Proteomes" id="UP000199675">
    <property type="component" value="Unassembled WGS sequence"/>
</dbReference>
<dbReference type="AlphaFoldDB" id="A0A1H3CTX5"/>
<dbReference type="SUPFAM" id="SSF53244">
    <property type="entry name" value="MurD-like peptide ligases, peptide-binding domain"/>
    <property type="match status" value="1"/>
</dbReference>
<dbReference type="GO" id="GO:0009252">
    <property type="term" value="P:peptidoglycan biosynthetic process"/>
    <property type="evidence" value="ECO:0007669"/>
    <property type="project" value="UniProtKB-UniRule"/>
</dbReference>
<evidence type="ECO:0000256" key="6">
    <source>
        <dbReference type="ARBA" id="ARBA00022960"/>
    </source>
</evidence>
<feature type="domain" description="Mur ligase N-terminal catalytic" evidence="12">
    <location>
        <begin position="25"/>
        <end position="95"/>
    </location>
</feature>
<dbReference type="InterPro" id="IPR000713">
    <property type="entry name" value="Mur_ligase_N"/>
</dbReference>
<evidence type="ECO:0000256" key="2">
    <source>
        <dbReference type="ARBA" id="ARBA00022598"/>
    </source>
</evidence>
<evidence type="ECO:0000259" key="12">
    <source>
        <dbReference type="Pfam" id="PF01225"/>
    </source>
</evidence>
<dbReference type="NCBIfam" id="TIGR01143">
    <property type="entry name" value="murF"/>
    <property type="match status" value="1"/>
</dbReference>
<dbReference type="PANTHER" id="PTHR43024">
    <property type="entry name" value="UDP-N-ACETYLMURAMOYL-TRIPEPTIDE--D-ALANYL-D-ALANINE LIGASE"/>
    <property type="match status" value="1"/>
</dbReference>
<dbReference type="GO" id="GO:0051301">
    <property type="term" value="P:cell division"/>
    <property type="evidence" value="ECO:0007669"/>
    <property type="project" value="UniProtKB-KW"/>
</dbReference>
<keyword evidence="1 10" id="KW-0963">Cytoplasm</keyword>
<evidence type="ECO:0000256" key="8">
    <source>
        <dbReference type="ARBA" id="ARBA00023306"/>
    </source>
</evidence>
<reference evidence="15 16" key="1">
    <citation type="submission" date="2016-10" db="EMBL/GenBank/DDBJ databases">
        <authorList>
            <person name="de Groot N.N."/>
        </authorList>
    </citation>
    <scope>NUCLEOTIDE SEQUENCE [LARGE SCALE GENOMIC DNA]</scope>
    <source>
        <strain evidence="15 16">CGMCC 1.7059</strain>
    </source>
</reference>
<protein>
    <recommendedName>
        <fullName evidence="10 11">UDP-N-acetylmuramoyl-tripeptide--D-alanyl-D-alanine ligase</fullName>
        <ecNumber evidence="10 11">6.3.2.10</ecNumber>
    </recommendedName>
    <alternativeName>
        <fullName evidence="10">D-alanyl-D-alanine-adding enzyme</fullName>
    </alternativeName>
</protein>
<name>A0A1H3CTX5_9GAMM</name>
<sequence>MIGVFSLAEAAQVMGAEAFDLNGTFSGVSTDSRSLERGDLFVALRGEHFDGHRFLAQARDAGALAAVVDAVDEQVELPQLKVNDTLAGLSALAAANRDRSQAAFVAVTGSSGKTTVKEMLAAILVKRASTLATRGNLNNHIGVPLTLLSIADEHRYAVVEHGASGVGEIAQTVALTRPDVAIITNAAEAHLEGFGSYDNIVLAKGELIDGVAANGAVVLNRDDPAFPVWRKRAGERQVISVSARADSGATYRLQSLEPSGNGLRLEVAGPDGWTGTFELPLPGEHNALNAMLALAATRVLGIADSEIAQGLQGMSPVKGRLSQMDIGNGITLIDDSYNANPSSIKAALKVLAGFPGTRIAVLGAMAELGEASERLHRDVGEVAAALGIEKLVVVGEGCEGYLAGFGVGGEACADHAAAVSYVMQQKSGPITVLVKGSRSSAMERVAEGLKEKVNDSCCSG</sequence>
<dbReference type="Pfam" id="PF02875">
    <property type="entry name" value="Mur_ligase_C"/>
    <property type="match status" value="1"/>
</dbReference>
<evidence type="ECO:0000313" key="15">
    <source>
        <dbReference type="EMBL" id="SDX57510.1"/>
    </source>
</evidence>
<dbReference type="InterPro" id="IPR035911">
    <property type="entry name" value="MurE/MurF_N"/>
</dbReference>
<dbReference type="OrthoDB" id="9801978at2"/>
<evidence type="ECO:0000256" key="9">
    <source>
        <dbReference type="ARBA" id="ARBA00023316"/>
    </source>
</evidence>
<organism evidence="15 16">
    <name type="scientific">Marinobacter mobilis</name>
    <dbReference type="NCBI Taxonomy" id="488533"/>
    <lineage>
        <taxon>Bacteria</taxon>
        <taxon>Pseudomonadati</taxon>
        <taxon>Pseudomonadota</taxon>
        <taxon>Gammaproteobacteria</taxon>
        <taxon>Pseudomonadales</taxon>
        <taxon>Marinobacteraceae</taxon>
        <taxon>Marinobacter</taxon>
    </lineage>
</organism>
<evidence type="ECO:0000256" key="3">
    <source>
        <dbReference type="ARBA" id="ARBA00022618"/>
    </source>
</evidence>
<comment type="similarity">
    <text evidence="10">Belongs to the MurCDEF family. MurF subfamily.</text>
</comment>
<evidence type="ECO:0000256" key="1">
    <source>
        <dbReference type="ARBA" id="ARBA00022490"/>
    </source>
</evidence>
<dbReference type="GO" id="GO:0008360">
    <property type="term" value="P:regulation of cell shape"/>
    <property type="evidence" value="ECO:0007669"/>
    <property type="project" value="UniProtKB-KW"/>
</dbReference>
<feature type="binding site" evidence="10">
    <location>
        <begin position="109"/>
        <end position="115"/>
    </location>
    <ligand>
        <name>ATP</name>
        <dbReference type="ChEBI" id="CHEBI:30616"/>
    </ligand>
</feature>
<evidence type="ECO:0000256" key="4">
    <source>
        <dbReference type="ARBA" id="ARBA00022741"/>
    </source>
</evidence>
<dbReference type="InterPro" id="IPR005863">
    <property type="entry name" value="UDP-N-AcMur_synth"/>
</dbReference>
<dbReference type="SUPFAM" id="SSF63418">
    <property type="entry name" value="MurE/MurF N-terminal domain"/>
    <property type="match status" value="1"/>
</dbReference>
<dbReference type="GO" id="GO:0008766">
    <property type="term" value="F:UDP-N-acetylmuramoylalanyl-D-glutamyl-2,6-diaminopimelate-D-alanyl-D-alanine ligase activity"/>
    <property type="evidence" value="ECO:0007669"/>
    <property type="project" value="RHEA"/>
</dbReference>
<dbReference type="InterPro" id="IPR036565">
    <property type="entry name" value="Mur-like_cat_sf"/>
</dbReference>
<proteinExistence type="inferred from homology"/>
<keyword evidence="4 10" id="KW-0547">Nucleotide-binding</keyword>
<keyword evidence="2 10" id="KW-0436">Ligase</keyword>
<dbReference type="Gene3D" id="3.40.1190.10">
    <property type="entry name" value="Mur-like, catalytic domain"/>
    <property type="match status" value="1"/>
</dbReference>
<evidence type="ECO:0000259" key="14">
    <source>
        <dbReference type="Pfam" id="PF08245"/>
    </source>
</evidence>
<dbReference type="Gene3D" id="3.40.1390.10">
    <property type="entry name" value="MurE/MurF, N-terminal domain"/>
    <property type="match status" value="1"/>
</dbReference>
<keyword evidence="9 10" id="KW-0961">Cell wall biogenesis/degradation</keyword>
<evidence type="ECO:0000256" key="11">
    <source>
        <dbReference type="RuleBase" id="RU004136"/>
    </source>
</evidence>
<keyword evidence="6 10" id="KW-0133">Cell shape</keyword>
<keyword evidence="16" id="KW-1185">Reference proteome</keyword>
<dbReference type="EC" id="6.3.2.10" evidence="10 11"/>
<dbReference type="InterPro" id="IPR004101">
    <property type="entry name" value="Mur_ligase_C"/>
</dbReference>
<comment type="function">
    <text evidence="10 11">Involved in cell wall formation. Catalyzes the final step in the synthesis of UDP-N-acetylmuramoyl-pentapeptide, the precursor of murein.</text>
</comment>
<keyword evidence="3 10" id="KW-0132">Cell division</keyword>
<dbReference type="InterPro" id="IPR013221">
    <property type="entry name" value="Mur_ligase_cen"/>
</dbReference>
<feature type="domain" description="Mur ligase C-terminal" evidence="13">
    <location>
        <begin position="319"/>
        <end position="438"/>
    </location>
</feature>
<dbReference type="HAMAP" id="MF_02019">
    <property type="entry name" value="MurF"/>
    <property type="match status" value="1"/>
</dbReference>
<feature type="domain" description="Mur ligase central" evidence="14">
    <location>
        <begin position="107"/>
        <end position="296"/>
    </location>
</feature>
<comment type="subcellular location">
    <subcellularLocation>
        <location evidence="10 11">Cytoplasm</location>
    </subcellularLocation>
</comment>
<dbReference type="InterPro" id="IPR036615">
    <property type="entry name" value="Mur_ligase_C_dom_sf"/>
</dbReference>
<evidence type="ECO:0000256" key="7">
    <source>
        <dbReference type="ARBA" id="ARBA00022984"/>
    </source>
</evidence>
<gene>
    <name evidence="10" type="primary">murF</name>
    <name evidence="15" type="ORF">SAMN04487960_11125</name>
</gene>
<dbReference type="GO" id="GO:0071555">
    <property type="term" value="P:cell wall organization"/>
    <property type="evidence" value="ECO:0007669"/>
    <property type="project" value="UniProtKB-KW"/>
</dbReference>
<dbReference type="EMBL" id="FNNE01000011">
    <property type="protein sequence ID" value="SDX57510.1"/>
    <property type="molecule type" value="Genomic_DNA"/>
</dbReference>
<evidence type="ECO:0000256" key="5">
    <source>
        <dbReference type="ARBA" id="ARBA00022840"/>
    </source>
</evidence>
<dbReference type="Pfam" id="PF08245">
    <property type="entry name" value="Mur_ligase_M"/>
    <property type="match status" value="1"/>
</dbReference>
<dbReference type="Gene3D" id="3.90.190.20">
    <property type="entry name" value="Mur ligase, C-terminal domain"/>
    <property type="match status" value="1"/>
</dbReference>
<dbReference type="GO" id="GO:0047480">
    <property type="term" value="F:UDP-N-acetylmuramoyl-tripeptide-D-alanyl-D-alanine ligase activity"/>
    <property type="evidence" value="ECO:0007669"/>
    <property type="project" value="UniProtKB-UniRule"/>
</dbReference>
<evidence type="ECO:0000256" key="10">
    <source>
        <dbReference type="HAMAP-Rule" id="MF_02019"/>
    </source>
</evidence>
<dbReference type="RefSeq" id="WP_091816660.1">
    <property type="nucleotide sequence ID" value="NZ_FNNE01000011.1"/>
</dbReference>